<dbReference type="PROSITE" id="PS00184">
    <property type="entry name" value="GARS"/>
    <property type="match status" value="1"/>
</dbReference>
<comment type="pathway">
    <text evidence="3 12">Purine metabolism; IMP biosynthesis via de novo pathway; N(1)-(5-phospho-D-ribosyl)glycinamide from 5-phospho-alpha-D-ribose 1-diphosphate: step 2/2.</text>
</comment>
<feature type="domain" description="ATP-grasp" evidence="14">
    <location>
        <begin position="104"/>
        <end position="307"/>
    </location>
</feature>
<gene>
    <name evidence="12 15" type="primary">purD</name>
    <name evidence="15" type="ORF">GF339_03295</name>
</gene>
<reference evidence="15" key="1">
    <citation type="submission" date="2019-11" db="EMBL/GenBank/DDBJ databases">
        <title>Microbial mats filling the niche in hypersaline microbial mats.</title>
        <authorList>
            <person name="Wong H.L."/>
            <person name="Macleod F.I."/>
            <person name="White R.A. III"/>
            <person name="Burns B.P."/>
        </authorList>
    </citation>
    <scope>NUCLEOTIDE SEQUENCE</scope>
    <source>
        <strain evidence="15">Rbin_158</strain>
    </source>
</reference>
<dbReference type="InterPro" id="IPR037123">
    <property type="entry name" value="PRibGlycinamide_synth_C_sf"/>
</dbReference>
<evidence type="ECO:0000256" key="1">
    <source>
        <dbReference type="ARBA" id="ARBA00001936"/>
    </source>
</evidence>
<comment type="cofactor">
    <cofactor evidence="2">
        <name>Mg(2+)</name>
        <dbReference type="ChEBI" id="CHEBI:18420"/>
    </cofactor>
</comment>
<evidence type="ECO:0000256" key="13">
    <source>
        <dbReference type="PROSITE-ProRule" id="PRU00409"/>
    </source>
</evidence>
<dbReference type="HAMAP" id="MF_00138">
    <property type="entry name" value="GARS"/>
    <property type="match status" value="1"/>
</dbReference>
<dbReference type="EMBL" id="WJJP01000100">
    <property type="protein sequence ID" value="MBD3323582.1"/>
    <property type="molecule type" value="Genomic_DNA"/>
</dbReference>
<evidence type="ECO:0000256" key="8">
    <source>
        <dbReference type="ARBA" id="ARBA00022840"/>
    </source>
</evidence>
<dbReference type="SUPFAM" id="SSF56059">
    <property type="entry name" value="Glutathione synthetase ATP-binding domain-like"/>
    <property type="match status" value="1"/>
</dbReference>
<sequence length="414" mass="45003">MNIAVLGSGGREHAIVWKLAQHAASDTIYALPGNGGIPNSVAIDSANFGDVEKFCHTQQIDLIIVGPEAPLTRGIVDHFADAQINVFGPSQQAARLEGSKIWAKQFMARYGVATADFWVFDQGQDASRLIHELQGDLVLKYDGLAGGKGVYVCSSEAEAMASQQALHTTYGTSAPFLIEKKLTGAEISIIGFTDGKHIQLLMPSQDHKQLNEGDTGPNTGGMGAYCPPTFYDETLMTDIMTAIVNPTLQGLQEEQFDYKGAIYFGIMITDDGPQLLEYNVRLGDPEAEVILPALKSDLLQLILSCFDGTLPDYPLEFHPGYFVDVVLVSGGYPGKYTTGYEIRGLDKLSPDTLVFHAGTALQDGKLVADGGRVLNIVAHGDDLASTVEKVYQECQHVEFDNMYYRKDIGKRNLL</sequence>
<evidence type="ECO:0000256" key="11">
    <source>
        <dbReference type="ARBA" id="ARBA00042864"/>
    </source>
</evidence>
<dbReference type="SMART" id="SM01210">
    <property type="entry name" value="GARS_C"/>
    <property type="match status" value="1"/>
</dbReference>
<dbReference type="PANTHER" id="PTHR43472:SF1">
    <property type="entry name" value="PHOSPHORIBOSYLAMINE--GLYCINE LIGASE, CHLOROPLASTIC"/>
    <property type="match status" value="1"/>
</dbReference>
<dbReference type="InterPro" id="IPR013815">
    <property type="entry name" value="ATP_grasp_subdomain_1"/>
</dbReference>
<dbReference type="Pfam" id="PF02844">
    <property type="entry name" value="GARS_N"/>
    <property type="match status" value="1"/>
</dbReference>
<evidence type="ECO:0000313" key="15">
    <source>
        <dbReference type="EMBL" id="MBD3323582.1"/>
    </source>
</evidence>
<dbReference type="InterPro" id="IPR020561">
    <property type="entry name" value="PRibGlycinamid_synth_ATP-grasp"/>
</dbReference>
<dbReference type="Proteomes" id="UP000649604">
    <property type="component" value="Unassembled WGS sequence"/>
</dbReference>
<keyword evidence="6 13" id="KW-0547">Nucleotide-binding</keyword>
<dbReference type="Gene3D" id="3.90.600.10">
    <property type="entry name" value="Phosphoribosylglycinamide synthetase, C-terminal domain"/>
    <property type="match status" value="1"/>
</dbReference>
<proteinExistence type="inferred from homology"/>
<dbReference type="GO" id="GO:0004637">
    <property type="term" value="F:phosphoribosylamine-glycine ligase activity"/>
    <property type="evidence" value="ECO:0007669"/>
    <property type="project" value="UniProtKB-UniRule"/>
</dbReference>
<evidence type="ECO:0000313" key="16">
    <source>
        <dbReference type="Proteomes" id="UP000649604"/>
    </source>
</evidence>
<comment type="cofactor">
    <cofactor evidence="1">
        <name>Mn(2+)</name>
        <dbReference type="ChEBI" id="CHEBI:29035"/>
    </cofactor>
</comment>
<keyword evidence="5 12" id="KW-0436">Ligase</keyword>
<dbReference type="InterPro" id="IPR011054">
    <property type="entry name" value="Rudment_hybrid_motif"/>
</dbReference>
<name>A0A9D5JSS3_9BACT</name>
<dbReference type="InterPro" id="IPR000115">
    <property type="entry name" value="PRibGlycinamide_synth"/>
</dbReference>
<dbReference type="Pfam" id="PF01071">
    <property type="entry name" value="GARS_A"/>
    <property type="match status" value="1"/>
</dbReference>
<dbReference type="PROSITE" id="PS50975">
    <property type="entry name" value="ATP_GRASP"/>
    <property type="match status" value="1"/>
</dbReference>
<accession>A0A9D5JSS3</accession>
<dbReference type="GO" id="GO:0046872">
    <property type="term" value="F:metal ion binding"/>
    <property type="evidence" value="ECO:0007669"/>
    <property type="project" value="InterPro"/>
</dbReference>
<keyword evidence="7 12" id="KW-0658">Purine biosynthesis</keyword>
<evidence type="ECO:0000256" key="5">
    <source>
        <dbReference type="ARBA" id="ARBA00022598"/>
    </source>
</evidence>
<dbReference type="Gene3D" id="3.30.470.20">
    <property type="entry name" value="ATP-grasp fold, B domain"/>
    <property type="match status" value="1"/>
</dbReference>
<evidence type="ECO:0000256" key="9">
    <source>
        <dbReference type="ARBA" id="ARBA00038345"/>
    </source>
</evidence>
<evidence type="ECO:0000259" key="14">
    <source>
        <dbReference type="PROSITE" id="PS50975"/>
    </source>
</evidence>
<evidence type="ECO:0000256" key="3">
    <source>
        <dbReference type="ARBA" id="ARBA00005174"/>
    </source>
</evidence>
<evidence type="ECO:0000256" key="12">
    <source>
        <dbReference type="HAMAP-Rule" id="MF_00138"/>
    </source>
</evidence>
<dbReference type="FunFam" id="3.90.600.10:FF:000001">
    <property type="entry name" value="Trifunctional purine biosynthetic protein adenosine-3"/>
    <property type="match status" value="1"/>
</dbReference>
<protein>
    <recommendedName>
        <fullName evidence="4 12">Phosphoribosylamine--glycine ligase</fullName>
        <ecNumber evidence="4 12">6.3.4.13</ecNumber>
    </recommendedName>
    <alternativeName>
        <fullName evidence="12">GARS</fullName>
    </alternativeName>
    <alternativeName>
        <fullName evidence="10 12">Glycinamide ribonucleotide synthetase</fullName>
    </alternativeName>
    <alternativeName>
        <fullName evidence="11 12">Phosphoribosylglycinamide synthetase</fullName>
    </alternativeName>
</protein>
<evidence type="ECO:0000256" key="6">
    <source>
        <dbReference type="ARBA" id="ARBA00022741"/>
    </source>
</evidence>
<dbReference type="GO" id="GO:0005524">
    <property type="term" value="F:ATP binding"/>
    <property type="evidence" value="ECO:0007669"/>
    <property type="project" value="UniProtKB-UniRule"/>
</dbReference>
<evidence type="ECO:0000256" key="10">
    <source>
        <dbReference type="ARBA" id="ARBA00042242"/>
    </source>
</evidence>
<dbReference type="InterPro" id="IPR011761">
    <property type="entry name" value="ATP-grasp"/>
</dbReference>
<comment type="catalytic activity">
    <reaction evidence="12">
        <text>5-phospho-beta-D-ribosylamine + glycine + ATP = N(1)-(5-phospho-beta-D-ribosyl)glycinamide + ADP + phosphate + H(+)</text>
        <dbReference type="Rhea" id="RHEA:17453"/>
        <dbReference type="ChEBI" id="CHEBI:15378"/>
        <dbReference type="ChEBI" id="CHEBI:30616"/>
        <dbReference type="ChEBI" id="CHEBI:43474"/>
        <dbReference type="ChEBI" id="CHEBI:57305"/>
        <dbReference type="ChEBI" id="CHEBI:58681"/>
        <dbReference type="ChEBI" id="CHEBI:143788"/>
        <dbReference type="ChEBI" id="CHEBI:456216"/>
        <dbReference type="EC" id="6.3.4.13"/>
    </reaction>
</comment>
<dbReference type="InterPro" id="IPR020559">
    <property type="entry name" value="PRibGlycinamide_synth_CS"/>
</dbReference>
<dbReference type="GO" id="GO:0006189">
    <property type="term" value="P:'de novo' IMP biosynthetic process"/>
    <property type="evidence" value="ECO:0007669"/>
    <property type="project" value="UniProtKB-UniRule"/>
</dbReference>
<dbReference type="Pfam" id="PF02843">
    <property type="entry name" value="GARS_C"/>
    <property type="match status" value="1"/>
</dbReference>
<dbReference type="PANTHER" id="PTHR43472">
    <property type="entry name" value="PHOSPHORIBOSYLAMINE--GLYCINE LIGASE"/>
    <property type="match status" value="1"/>
</dbReference>
<dbReference type="Gene3D" id="3.30.1490.20">
    <property type="entry name" value="ATP-grasp fold, A domain"/>
    <property type="match status" value="1"/>
</dbReference>
<dbReference type="InterPro" id="IPR020560">
    <property type="entry name" value="PRibGlycinamide_synth_C-dom"/>
</dbReference>
<evidence type="ECO:0000256" key="7">
    <source>
        <dbReference type="ARBA" id="ARBA00022755"/>
    </source>
</evidence>
<comment type="caution">
    <text evidence="15">The sequence shown here is derived from an EMBL/GenBank/DDBJ whole genome shotgun (WGS) entry which is preliminary data.</text>
</comment>
<evidence type="ECO:0000256" key="4">
    <source>
        <dbReference type="ARBA" id="ARBA00013255"/>
    </source>
</evidence>
<dbReference type="SUPFAM" id="SSF52440">
    <property type="entry name" value="PreATP-grasp domain"/>
    <property type="match status" value="1"/>
</dbReference>
<dbReference type="NCBIfam" id="TIGR00877">
    <property type="entry name" value="purD"/>
    <property type="match status" value="1"/>
</dbReference>
<dbReference type="GO" id="GO:0009113">
    <property type="term" value="P:purine nucleobase biosynthetic process"/>
    <property type="evidence" value="ECO:0007669"/>
    <property type="project" value="InterPro"/>
</dbReference>
<dbReference type="Gene3D" id="3.40.50.20">
    <property type="match status" value="1"/>
</dbReference>
<comment type="similarity">
    <text evidence="9 12">Belongs to the GARS family.</text>
</comment>
<evidence type="ECO:0000256" key="2">
    <source>
        <dbReference type="ARBA" id="ARBA00001946"/>
    </source>
</evidence>
<dbReference type="InterPro" id="IPR016185">
    <property type="entry name" value="PreATP-grasp_dom_sf"/>
</dbReference>
<dbReference type="SMART" id="SM01209">
    <property type="entry name" value="GARS_A"/>
    <property type="match status" value="1"/>
</dbReference>
<dbReference type="SUPFAM" id="SSF51246">
    <property type="entry name" value="Rudiment single hybrid motif"/>
    <property type="match status" value="1"/>
</dbReference>
<dbReference type="AlphaFoldDB" id="A0A9D5JSS3"/>
<dbReference type="EC" id="6.3.4.13" evidence="4 12"/>
<dbReference type="InterPro" id="IPR020562">
    <property type="entry name" value="PRibGlycinamide_synth_N"/>
</dbReference>
<keyword evidence="8 13" id="KW-0067">ATP-binding</keyword>
<organism evidence="15 16">
    <name type="scientific">candidate division KSB3 bacterium</name>
    <dbReference type="NCBI Taxonomy" id="2044937"/>
    <lineage>
        <taxon>Bacteria</taxon>
        <taxon>candidate division KSB3</taxon>
    </lineage>
</organism>